<proteinExistence type="predicted"/>
<dbReference type="AlphaFoldDB" id="A0A3G2R3E8"/>
<evidence type="ECO:0000313" key="2">
    <source>
        <dbReference type="EMBL" id="AYO29980.1"/>
    </source>
</evidence>
<feature type="domain" description="DUF362" evidence="1">
    <location>
        <begin position="41"/>
        <end position="254"/>
    </location>
</feature>
<reference evidence="2 3" key="1">
    <citation type="submission" date="2018-10" db="EMBL/GenBank/DDBJ databases">
        <authorList>
            <person name="Zhang X."/>
        </authorList>
    </citation>
    <scope>NUCLEOTIDE SEQUENCE [LARGE SCALE GENOMIC DNA]</scope>
    <source>
        <strain evidence="2 3">SK-G1</strain>
    </source>
</reference>
<evidence type="ECO:0000259" key="1">
    <source>
        <dbReference type="Pfam" id="PF04015"/>
    </source>
</evidence>
<dbReference type="InterPro" id="IPR007160">
    <property type="entry name" value="DUF362"/>
</dbReference>
<protein>
    <submittedName>
        <fullName evidence="2">DUF362 domain-containing protein</fullName>
    </submittedName>
</protein>
<dbReference type="Proteomes" id="UP000280960">
    <property type="component" value="Chromosome"/>
</dbReference>
<sequence length="413" mass="45233">MNSSLVAIKKKRNKETIKTVVRETINLLGGINQVVSPGNVVLIKPNVLAGKDASTGATTSPEIVGTITKMCYEAGAKKVIIAESSNWGINTFEAFKACGYFEMAEKAGAELLDLKKDEIVERFIDGYVLKKVRIPKTILDVDTVINIPVLKTHSMTKVTLSLKNVAVGISTDDDKQRCLHHIGIFPALSSEMSKKGSFLDYSIADINMISRSELVIIDGLIGLQGLGAPLLGKPVKSNIIIAGFNRVSVDAIGSKIIGYEPSEINHIKLAADKGLGEMDIEKLKIRGENLSDSIINFEKSFLPDITYPYDNIDVVCGGGCEACRSTLNYILIRHKEQLESLGIPITIYLGKDIEIKKPKKEKRLYVHYGNCAGELIYGGCFVPGCPPRSRRQFFQAIGALDLYKEDEGLHSNR</sequence>
<gene>
    <name evidence="2" type="ORF">D2962_04605</name>
</gene>
<keyword evidence="3" id="KW-1185">Reference proteome</keyword>
<accession>A0A3G2R3E8</accession>
<name>A0A3G2R3E8_9FIRM</name>
<organism evidence="2 3">
    <name type="scientific">Biomaibacter acetigenes</name>
    <dbReference type="NCBI Taxonomy" id="2316383"/>
    <lineage>
        <taxon>Bacteria</taxon>
        <taxon>Bacillati</taxon>
        <taxon>Bacillota</taxon>
        <taxon>Clostridia</taxon>
        <taxon>Thermosediminibacterales</taxon>
        <taxon>Tepidanaerobacteraceae</taxon>
        <taxon>Biomaibacter</taxon>
    </lineage>
</organism>
<dbReference type="EMBL" id="CP033169">
    <property type="protein sequence ID" value="AYO29980.1"/>
    <property type="molecule type" value="Genomic_DNA"/>
</dbReference>
<evidence type="ECO:0000313" key="3">
    <source>
        <dbReference type="Proteomes" id="UP000280960"/>
    </source>
</evidence>
<dbReference type="Pfam" id="PF04015">
    <property type="entry name" value="DUF362"/>
    <property type="match status" value="1"/>
</dbReference>
<dbReference type="RefSeq" id="WP_122014276.1">
    <property type="nucleotide sequence ID" value="NZ_CP033169.1"/>
</dbReference>
<dbReference type="KEGG" id="bacg:D2962_04605"/>